<sequence length="177" mass="19371">MAWLRTFVIACVLAAPGQAQDTAPEPEPPMTYERLGRILFALDEKAQPVGRGFQLTISGVPMLVVTDPAADRMRAMVPLRPSEGLTAEELMRMMQANFDTALDARYAVARGQLWAVFIHPLSALQKDQLISGLGQTVNIARTYGTLYTGGALQFRGGDSPGIQRQLIEELLEKGEEI</sequence>
<proteinExistence type="predicted"/>
<gene>
    <name evidence="2" type="ORF">K3722_15765</name>
</gene>
<feature type="signal peptide" evidence="1">
    <location>
        <begin position="1"/>
        <end position="19"/>
    </location>
</feature>
<dbReference type="SUPFAM" id="SSF69635">
    <property type="entry name" value="Type III secretory system chaperone-like"/>
    <property type="match status" value="1"/>
</dbReference>
<dbReference type="Proteomes" id="UP001058184">
    <property type="component" value="Chromosome"/>
</dbReference>
<accession>A0ABY5WUX3</accession>
<reference evidence="2" key="1">
    <citation type="submission" date="2021-08" db="EMBL/GenBank/DDBJ databases">
        <authorList>
            <person name="Nwanade C."/>
            <person name="Wang M."/>
            <person name="Masoudi A."/>
            <person name="Yu Z."/>
            <person name="Liu J."/>
        </authorList>
    </citation>
    <scope>NUCLEOTIDE SEQUENCE</scope>
    <source>
        <strain evidence="2">S141</strain>
    </source>
</reference>
<evidence type="ECO:0000313" key="2">
    <source>
        <dbReference type="EMBL" id="UWQ57929.1"/>
    </source>
</evidence>
<dbReference type="EMBL" id="CP081078">
    <property type="protein sequence ID" value="UWQ57929.1"/>
    <property type="molecule type" value="Genomic_DNA"/>
</dbReference>
<evidence type="ECO:0000256" key="1">
    <source>
        <dbReference type="SAM" id="SignalP"/>
    </source>
</evidence>
<keyword evidence="1" id="KW-0732">Signal</keyword>
<feature type="chain" id="PRO_5045661530" evidence="1">
    <location>
        <begin position="20"/>
        <end position="177"/>
    </location>
</feature>
<dbReference type="RefSeq" id="WP_260001801.1">
    <property type="nucleotide sequence ID" value="NZ_CP081078.1"/>
</dbReference>
<protein>
    <submittedName>
        <fullName evidence="2">Uncharacterized protein</fullName>
    </submittedName>
</protein>
<keyword evidence="3" id="KW-1185">Reference proteome</keyword>
<evidence type="ECO:0000313" key="3">
    <source>
        <dbReference type="Proteomes" id="UP001058184"/>
    </source>
</evidence>
<name>A0ABY5WUX3_LEICA</name>
<organism evidence="2 3">
    <name type="scientific">Leisingera caerulea</name>
    <name type="common">Phaeobacter caeruleus</name>
    <dbReference type="NCBI Taxonomy" id="506591"/>
    <lineage>
        <taxon>Bacteria</taxon>
        <taxon>Pseudomonadati</taxon>
        <taxon>Pseudomonadota</taxon>
        <taxon>Alphaproteobacteria</taxon>
        <taxon>Rhodobacterales</taxon>
        <taxon>Roseobacteraceae</taxon>
        <taxon>Leisingera</taxon>
    </lineage>
</organism>